<evidence type="ECO:0008006" key="5">
    <source>
        <dbReference type="Google" id="ProtNLM"/>
    </source>
</evidence>
<accession>A0A9D1G497</accession>
<dbReference type="AlphaFoldDB" id="A0A9D1G497"/>
<dbReference type="EMBL" id="DVJS01000010">
    <property type="protein sequence ID" value="HIS96419.1"/>
    <property type="molecule type" value="Genomic_DNA"/>
</dbReference>
<protein>
    <recommendedName>
        <fullName evidence="5">Ribulose-phosphate 3-epimerase</fullName>
    </recommendedName>
</protein>
<comment type="caution">
    <text evidence="3">The sequence shown here is derived from an EMBL/GenBank/DDBJ whole genome shotgun (WGS) entry which is preliminary data.</text>
</comment>
<sequence>MILSPSICTGGYAKVAETLAWLESQGCDRIHIDIMDGRFVRPIMGGTDYVNMIRNTVSLPIELHFMTYEPEKMLDMYELRPGEVAYMHADTTKHPHRLLQSLRARGAVPGLALNSYEEPEDAEELLDEADAILLMGVRAGQPASKFYWSVLDKCRKLREMAAARGRSLFIEVDGSVSPDNICQLVEGGLDGVVLGYPGCFDPVTGREKRLALMKELIRKAENNTLEVQ</sequence>
<reference evidence="3" key="1">
    <citation type="submission" date="2020-10" db="EMBL/GenBank/DDBJ databases">
        <authorList>
            <person name="Gilroy R."/>
        </authorList>
    </citation>
    <scope>NUCLEOTIDE SEQUENCE</scope>
    <source>
        <strain evidence="3">ChiHecec3B27-6122</strain>
    </source>
</reference>
<evidence type="ECO:0000256" key="2">
    <source>
        <dbReference type="ARBA" id="ARBA00023235"/>
    </source>
</evidence>
<dbReference type="GO" id="GO:0016857">
    <property type="term" value="F:racemase and epimerase activity, acting on carbohydrates and derivatives"/>
    <property type="evidence" value="ECO:0007669"/>
    <property type="project" value="InterPro"/>
</dbReference>
<organism evidence="3 4">
    <name type="scientific">Candidatus Scatomorpha pullistercoris</name>
    <dbReference type="NCBI Taxonomy" id="2840929"/>
    <lineage>
        <taxon>Bacteria</taxon>
        <taxon>Bacillati</taxon>
        <taxon>Bacillota</taxon>
        <taxon>Clostridia</taxon>
        <taxon>Eubacteriales</taxon>
        <taxon>Candidatus Scatomorpha</taxon>
    </lineage>
</organism>
<dbReference type="GO" id="GO:0046872">
    <property type="term" value="F:metal ion binding"/>
    <property type="evidence" value="ECO:0007669"/>
    <property type="project" value="UniProtKB-KW"/>
</dbReference>
<evidence type="ECO:0000256" key="1">
    <source>
        <dbReference type="ARBA" id="ARBA00022723"/>
    </source>
</evidence>
<proteinExistence type="predicted"/>
<dbReference type="GO" id="GO:0005975">
    <property type="term" value="P:carbohydrate metabolic process"/>
    <property type="evidence" value="ECO:0007669"/>
    <property type="project" value="InterPro"/>
</dbReference>
<keyword evidence="2" id="KW-0413">Isomerase</keyword>
<evidence type="ECO:0000313" key="3">
    <source>
        <dbReference type="EMBL" id="HIS96419.1"/>
    </source>
</evidence>
<dbReference type="Pfam" id="PF00834">
    <property type="entry name" value="Ribul_P_3_epim"/>
    <property type="match status" value="1"/>
</dbReference>
<evidence type="ECO:0000313" key="4">
    <source>
        <dbReference type="Proteomes" id="UP000886876"/>
    </source>
</evidence>
<dbReference type="SUPFAM" id="SSF51366">
    <property type="entry name" value="Ribulose-phoshate binding barrel"/>
    <property type="match status" value="1"/>
</dbReference>
<dbReference type="Gene3D" id="3.20.20.70">
    <property type="entry name" value="Aldolase class I"/>
    <property type="match status" value="1"/>
</dbReference>
<dbReference type="InterPro" id="IPR011060">
    <property type="entry name" value="RibuloseP-bd_barrel"/>
</dbReference>
<name>A0A9D1G497_9FIRM</name>
<gene>
    <name evidence="3" type="ORF">IAD42_00420</name>
</gene>
<dbReference type="InterPro" id="IPR000056">
    <property type="entry name" value="Ribul_P_3_epim-like"/>
</dbReference>
<keyword evidence="1" id="KW-0479">Metal-binding</keyword>
<reference evidence="3" key="2">
    <citation type="journal article" date="2021" name="PeerJ">
        <title>Extensive microbial diversity within the chicken gut microbiome revealed by metagenomics and culture.</title>
        <authorList>
            <person name="Gilroy R."/>
            <person name="Ravi A."/>
            <person name="Getino M."/>
            <person name="Pursley I."/>
            <person name="Horton D.L."/>
            <person name="Alikhan N.F."/>
            <person name="Baker D."/>
            <person name="Gharbi K."/>
            <person name="Hall N."/>
            <person name="Watson M."/>
            <person name="Adriaenssens E.M."/>
            <person name="Foster-Nyarko E."/>
            <person name="Jarju S."/>
            <person name="Secka A."/>
            <person name="Antonio M."/>
            <person name="Oren A."/>
            <person name="Chaudhuri R.R."/>
            <person name="La Ragione R."/>
            <person name="Hildebrand F."/>
            <person name="Pallen M.J."/>
        </authorList>
    </citation>
    <scope>NUCLEOTIDE SEQUENCE</scope>
    <source>
        <strain evidence="3">ChiHecec3B27-6122</strain>
    </source>
</reference>
<dbReference type="PANTHER" id="PTHR11749">
    <property type="entry name" value="RIBULOSE-5-PHOSPHATE-3-EPIMERASE"/>
    <property type="match status" value="1"/>
</dbReference>
<dbReference type="InterPro" id="IPR013785">
    <property type="entry name" value="Aldolase_TIM"/>
</dbReference>
<dbReference type="Proteomes" id="UP000886876">
    <property type="component" value="Unassembled WGS sequence"/>
</dbReference>